<dbReference type="Gene3D" id="1.20.120.910">
    <property type="entry name" value="DksA, coiled-coil domain"/>
    <property type="match status" value="1"/>
</dbReference>
<dbReference type="PATRIC" id="fig|1229493.5.peg.950"/>
<feature type="coiled-coil region" evidence="5">
    <location>
        <begin position="53"/>
        <end position="83"/>
    </location>
</feature>
<evidence type="ECO:0000313" key="7">
    <source>
        <dbReference type="EMBL" id="KIF53132.1"/>
    </source>
</evidence>
<dbReference type="RefSeq" id="WP_020194308.1">
    <property type="nucleotide sequence ID" value="NZ_BAOH01000005.1"/>
</dbReference>
<organism evidence="7 8">
    <name type="scientific">Vibrio owensii CAIM 1854 = LMG 25443</name>
    <dbReference type="NCBI Taxonomy" id="1229493"/>
    <lineage>
        <taxon>Bacteria</taxon>
        <taxon>Pseudomonadati</taxon>
        <taxon>Pseudomonadota</taxon>
        <taxon>Gammaproteobacteria</taxon>
        <taxon>Vibrionales</taxon>
        <taxon>Vibrionaceae</taxon>
        <taxon>Vibrio</taxon>
    </lineage>
</organism>
<sequence>MKQAQPKSLLSLEELQAKLPHELKNIQVRRTKLLSSLRTLTSDLGCGSDSADEADLKSEHESIQREINRLAAEESNVQDAIRASRDECYGYCDCCGVNIPLSRMNSSPFTTQCVDCKGVLEVRAAQQTGYRMPSGARI</sequence>
<evidence type="ECO:0000256" key="3">
    <source>
        <dbReference type="ARBA" id="ARBA00022833"/>
    </source>
</evidence>
<dbReference type="SUPFAM" id="SSF57716">
    <property type="entry name" value="Glucocorticoid receptor-like (DNA-binding domain)"/>
    <property type="match status" value="1"/>
</dbReference>
<feature type="domain" description="Zinc finger DksA/TraR C4-type" evidence="6">
    <location>
        <begin position="89"/>
        <end position="121"/>
    </location>
</feature>
<evidence type="ECO:0000256" key="2">
    <source>
        <dbReference type="ARBA" id="ARBA00022771"/>
    </source>
</evidence>
<dbReference type="PROSITE" id="PS51128">
    <property type="entry name" value="ZF_DKSA_2"/>
    <property type="match status" value="1"/>
</dbReference>
<dbReference type="PANTHER" id="PTHR33823:SF2">
    <property type="entry name" value="RNA POLYMERASE-BINDING TRANSCRIPTION FACTOR DKSA"/>
    <property type="match status" value="1"/>
</dbReference>
<feature type="zinc finger region" description="dksA C4-type" evidence="4">
    <location>
        <begin position="92"/>
        <end position="116"/>
    </location>
</feature>
<dbReference type="PROSITE" id="PS01102">
    <property type="entry name" value="ZF_DKSA_1"/>
    <property type="match status" value="1"/>
</dbReference>
<evidence type="ECO:0000256" key="4">
    <source>
        <dbReference type="PROSITE-ProRule" id="PRU00510"/>
    </source>
</evidence>
<reference evidence="7 8" key="1">
    <citation type="submission" date="2014-07" db="EMBL/GenBank/DDBJ databases">
        <title>Unique and conserved regions in Vibrio harveyi and related species in comparison with the shrimp pathogen Vibrio harveyi CAIM 1792.</title>
        <authorList>
            <person name="Espinoza-Valles I."/>
            <person name="Vora G."/>
            <person name="Leekitcharoenphon P."/>
            <person name="Ussery D."/>
            <person name="Hoj L."/>
            <person name="Gomez-Gil B."/>
        </authorList>
    </citation>
    <scope>NUCLEOTIDE SEQUENCE [LARGE SCALE GENOMIC DNA]</scope>
    <source>
        <strain evidence="8">CAIM 1854 / LMG 25443</strain>
    </source>
</reference>
<dbReference type="Pfam" id="PF01258">
    <property type="entry name" value="zf-dskA_traR"/>
    <property type="match status" value="1"/>
</dbReference>
<evidence type="ECO:0000259" key="6">
    <source>
        <dbReference type="Pfam" id="PF01258"/>
    </source>
</evidence>
<keyword evidence="3" id="KW-0862">Zinc</keyword>
<evidence type="ECO:0000256" key="1">
    <source>
        <dbReference type="ARBA" id="ARBA00022723"/>
    </source>
</evidence>
<accession>A0A0C1W9X3</accession>
<keyword evidence="5" id="KW-0175">Coiled coil</keyword>
<dbReference type="InterPro" id="IPR000962">
    <property type="entry name" value="Znf_DskA_TraR"/>
</dbReference>
<evidence type="ECO:0000256" key="5">
    <source>
        <dbReference type="SAM" id="Coils"/>
    </source>
</evidence>
<proteinExistence type="predicted"/>
<name>A0A0C1W9X3_9VIBR</name>
<protein>
    <recommendedName>
        <fullName evidence="6">Zinc finger DksA/TraR C4-type domain-containing protein</fullName>
    </recommendedName>
</protein>
<keyword evidence="1" id="KW-0479">Metal-binding</keyword>
<evidence type="ECO:0000313" key="8">
    <source>
        <dbReference type="Proteomes" id="UP000031586"/>
    </source>
</evidence>
<dbReference type="AlphaFoldDB" id="A0A0C1W9X3"/>
<dbReference type="EMBL" id="JPRD01000015">
    <property type="protein sequence ID" value="KIF53132.1"/>
    <property type="molecule type" value="Genomic_DNA"/>
</dbReference>
<dbReference type="InterPro" id="IPR020458">
    <property type="entry name" value="Znf_DskA_TraR_CS"/>
</dbReference>
<comment type="caution">
    <text evidence="7">The sequence shown here is derived from an EMBL/GenBank/DDBJ whole genome shotgun (WGS) entry which is preliminary data.</text>
</comment>
<keyword evidence="2" id="KW-0863">Zinc-finger</keyword>
<dbReference type="GO" id="GO:0008270">
    <property type="term" value="F:zinc ion binding"/>
    <property type="evidence" value="ECO:0007669"/>
    <property type="project" value="UniProtKB-KW"/>
</dbReference>
<dbReference type="Proteomes" id="UP000031586">
    <property type="component" value="Unassembled WGS sequence"/>
</dbReference>
<dbReference type="PANTHER" id="PTHR33823">
    <property type="entry name" value="RNA POLYMERASE-BINDING TRANSCRIPTION FACTOR DKSA-RELATED"/>
    <property type="match status" value="1"/>
</dbReference>
<gene>
    <name evidence="7" type="ORF">H735_09330</name>
</gene>